<sequence>MLGRDRVEATGPRNSVRWNRLEVRSTEMFDDLSNALHRRVGDFLVVYRGFGCPVPEFERPPRPHRPGIEFLSGLQCRDTPDRFAIRYRPVQRRRPAISGRAGMDDDRCPPLPNRFRDIGFQERADDEVKISRRSRGQHCVRVGDDGCTDLVSRLAKNKTGPLRETVVGGDEKKHAQRWREGRTWA</sequence>
<evidence type="ECO:0000313" key="1">
    <source>
        <dbReference type="EMBL" id="QIP40463.1"/>
    </source>
</evidence>
<dbReference type="AlphaFoldDB" id="A0A6G9CTU5"/>
<name>A0A6G9CTU5_RHOER</name>
<organism evidence="1 2">
    <name type="scientific">Rhodococcus erythropolis</name>
    <name type="common">Arthrobacter picolinophilus</name>
    <dbReference type="NCBI Taxonomy" id="1833"/>
    <lineage>
        <taxon>Bacteria</taxon>
        <taxon>Bacillati</taxon>
        <taxon>Actinomycetota</taxon>
        <taxon>Actinomycetes</taxon>
        <taxon>Mycobacteriales</taxon>
        <taxon>Nocardiaceae</taxon>
        <taxon>Rhodococcus</taxon>
        <taxon>Rhodococcus erythropolis group</taxon>
    </lineage>
</organism>
<protein>
    <submittedName>
        <fullName evidence="1">Uncharacterized protein</fullName>
    </submittedName>
</protein>
<dbReference type="Proteomes" id="UP000502345">
    <property type="component" value="Chromosome"/>
</dbReference>
<proteinExistence type="predicted"/>
<dbReference type="EMBL" id="CP050124">
    <property type="protein sequence ID" value="QIP40463.1"/>
    <property type="molecule type" value="Genomic_DNA"/>
</dbReference>
<reference evidence="1 2" key="1">
    <citation type="submission" date="2020-03" db="EMBL/GenBank/DDBJ databases">
        <title>Screen low temperature-resistant strains for efficient degradation of petroleum hydrocarbons under the low temperature.</title>
        <authorList>
            <person name="Wang Y."/>
            <person name="Chen J."/>
        </authorList>
    </citation>
    <scope>NUCLEOTIDE SEQUENCE [LARGE SCALE GENOMIC DNA]</scope>
    <source>
        <strain evidence="1 2">KB1</strain>
    </source>
</reference>
<accession>A0A6G9CTU5</accession>
<evidence type="ECO:0000313" key="2">
    <source>
        <dbReference type="Proteomes" id="UP000502345"/>
    </source>
</evidence>
<gene>
    <name evidence="1" type="ORF">G9444_3218</name>
</gene>